<name>A0ABQ4PQX9_9GAMM</name>
<dbReference type="Pfam" id="PF07228">
    <property type="entry name" value="SpoIIE"/>
    <property type="match status" value="1"/>
</dbReference>
<sequence>MALPLSSTTQQKVRPKIMVVEDCDTERCLLTSLLDSMGYQTLAFSDAKDALCTLKQSHIDMVITDWMMPEISGIDLCKTIKSMTHPPYTILLTGNNQNSHLIEGIEAGADDFVTKPFNVGVLKVRVLAGLRIVEMQQALAQQNSQLNALLSKEQQYLKDLQQDLASAAQLQRALLPKNADLTNGWQVTTRFKPAQELAGDIFQCFNIDSQHIGFYLLDVSGHGTAASMLSFTLAQQLSSSQKAWQQHDLSGLVNKVNRKFEDPEQCGRFATLLIGIANTHTAEIELISAGHPAPIVVGPLGTYFIDNNQLKSQLPIGISKVHQYQSQIYQLEDNCELLLYSDGLYECRHSKYGFYGQDKLLKNIHNAKSLPANRLLHYLSYSAELWQEKQAQDDISLMLISSTKVDNRHKELQ</sequence>
<dbReference type="Pfam" id="PF00072">
    <property type="entry name" value="Response_reg"/>
    <property type="match status" value="1"/>
</dbReference>
<dbReference type="InterPro" id="IPR036457">
    <property type="entry name" value="PPM-type-like_dom_sf"/>
</dbReference>
<evidence type="ECO:0000313" key="6">
    <source>
        <dbReference type="Proteomes" id="UP000887104"/>
    </source>
</evidence>
<feature type="domain" description="Response regulatory" evidence="4">
    <location>
        <begin position="16"/>
        <end position="130"/>
    </location>
</feature>
<dbReference type="SUPFAM" id="SSF52172">
    <property type="entry name" value="CheY-like"/>
    <property type="match status" value="1"/>
</dbReference>
<feature type="modified residue" description="4-aspartylphosphate" evidence="2">
    <location>
        <position position="65"/>
    </location>
</feature>
<comment type="caution">
    <text evidence="5">The sequence shown here is derived from an EMBL/GenBank/DDBJ whole genome shotgun (WGS) entry which is preliminary data.</text>
</comment>
<keyword evidence="2" id="KW-0597">Phosphoprotein</keyword>
<gene>
    <name evidence="5" type="ORF">TUM4438_42420</name>
</gene>
<dbReference type="InterPro" id="IPR001932">
    <property type="entry name" value="PPM-type_phosphatase-like_dom"/>
</dbReference>
<dbReference type="InterPro" id="IPR052016">
    <property type="entry name" value="Bact_Sigma-Reg"/>
</dbReference>
<keyword evidence="3" id="KW-0175">Coiled coil</keyword>
<evidence type="ECO:0000256" key="3">
    <source>
        <dbReference type="SAM" id="Coils"/>
    </source>
</evidence>
<dbReference type="CDD" id="cd17574">
    <property type="entry name" value="REC_OmpR"/>
    <property type="match status" value="1"/>
</dbReference>
<keyword evidence="1" id="KW-0378">Hydrolase</keyword>
<dbReference type="RefSeq" id="WP_220783203.1">
    <property type="nucleotide sequence ID" value="NZ_BPEY01000128.1"/>
</dbReference>
<reference evidence="5" key="1">
    <citation type="submission" date="2021-05" db="EMBL/GenBank/DDBJ databases">
        <title>Molecular characterization for Shewanella algae harboring chromosomal blaOXA-55-like strains isolated from clinical and environment sample.</title>
        <authorList>
            <person name="Ohama Y."/>
            <person name="Aoki K."/>
            <person name="Harada S."/>
            <person name="Moriya K."/>
            <person name="Ishii Y."/>
            <person name="Tateda K."/>
        </authorList>
    </citation>
    <scope>NUCLEOTIDE SEQUENCE</scope>
    <source>
        <strain evidence="5">JCM 11563</strain>
    </source>
</reference>
<dbReference type="PANTHER" id="PTHR43156">
    <property type="entry name" value="STAGE II SPORULATION PROTEIN E-RELATED"/>
    <property type="match status" value="1"/>
</dbReference>
<organism evidence="5 6">
    <name type="scientific">Shewanella sairae</name>
    <dbReference type="NCBI Taxonomy" id="190310"/>
    <lineage>
        <taxon>Bacteria</taxon>
        <taxon>Pseudomonadati</taxon>
        <taxon>Pseudomonadota</taxon>
        <taxon>Gammaproteobacteria</taxon>
        <taxon>Alteromonadales</taxon>
        <taxon>Shewanellaceae</taxon>
        <taxon>Shewanella</taxon>
    </lineage>
</organism>
<dbReference type="SUPFAM" id="SSF81606">
    <property type="entry name" value="PP2C-like"/>
    <property type="match status" value="1"/>
</dbReference>
<dbReference type="InterPro" id="IPR001789">
    <property type="entry name" value="Sig_transdc_resp-reg_receiver"/>
</dbReference>
<dbReference type="InterPro" id="IPR011006">
    <property type="entry name" value="CheY-like_superfamily"/>
</dbReference>
<dbReference type="SMART" id="SM00331">
    <property type="entry name" value="PP2C_SIG"/>
    <property type="match status" value="1"/>
</dbReference>
<dbReference type="Gene3D" id="3.40.50.2300">
    <property type="match status" value="1"/>
</dbReference>
<evidence type="ECO:0000256" key="2">
    <source>
        <dbReference type="PROSITE-ProRule" id="PRU00169"/>
    </source>
</evidence>
<dbReference type="SMART" id="SM00448">
    <property type="entry name" value="REC"/>
    <property type="match status" value="1"/>
</dbReference>
<dbReference type="PROSITE" id="PS50110">
    <property type="entry name" value="RESPONSE_REGULATORY"/>
    <property type="match status" value="1"/>
</dbReference>
<dbReference type="PANTHER" id="PTHR43156:SF2">
    <property type="entry name" value="STAGE II SPORULATION PROTEIN E"/>
    <property type="match status" value="1"/>
</dbReference>
<evidence type="ECO:0000256" key="1">
    <source>
        <dbReference type="ARBA" id="ARBA00022801"/>
    </source>
</evidence>
<dbReference type="EMBL" id="BPEY01000128">
    <property type="protein sequence ID" value="GIU51737.1"/>
    <property type="molecule type" value="Genomic_DNA"/>
</dbReference>
<accession>A0ABQ4PQX9</accession>
<evidence type="ECO:0000313" key="5">
    <source>
        <dbReference type="EMBL" id="GIU51737.1"/>
    </source>
</evidence>
<evidence type="ECO:0000259" key="4">
    <source>
        <dbReference type="PROSITE" id="PS50110"/>
    </source>
</evidence>
<keyword evidence="6" id="KW-1185">Reference proteome</keyword>
<feature type="coiled-coil region" evidence="3">
    <location>
        <begin position="132"/>
        <end position="170"/>
    </location>
</feature>
<dbReference type="Proteomes" id="UP000887104">
    <property type="component" value="Unassembled WGS sequence"/>
</dbReference>
<protein>
    <recommendedName>
        <fullName evidence="4">Response regulatory domain-containing protein</fullName>
    </recommendedName>
</protein>
<proteinExistence type="predicted"/>
<dbReference type="Gene3D" id="3.60.40.10">
    <property type="entry name" value="PPM-type phosphatase domain"/>
    <property type="match status" value="1"/>
</dbReference>